<dbReference type="Gene3D" id="1.20.5.110">
    <property type="match status" value="1"/>
</dbReference>
<dbReference type="GO" id="GO:0048278">
    <property type="term" value="P:vesicle docking"/>
    <property type="evidence" value="ECO:0007669"/>
    <property type="project" value="TreeGrafter"/>
</dbReference>
<proteinExistence type="inferred from homology"/>
<dbReference type="InterPro" id="IPR006011">
    <property type="entry name" value="Syntaxin_N"/>
</dbReference>
<accession>A0A8J2T5W9</accession>
<dbReference type="Pfam" id="PF14523">
    <property type="entry name" value="Syntaxin_2"/>
    <property type="match status" value="1"/>
</dbReference>
<evidence type="ECO:0000313" key="5">
    <source>
        <dbReference type="EMBL" id="CDF88813.1"/>
    </source>
</evidence>
<name>A0A8J2T5W9_ZYGB2</name>
<dbReference type="PANTHER" id="PTHR19957">
    <property type="entry name" value="SYNTAXIN"/>
    <property type="match status" value="1"/>
</dbReference>
<dbReference type="PROSITE" id="PS50192">
    <property type="entry name" value="T_SNARE"/>
    <property type="match status" value="1"/>
</dbReference>
<dbReference type="InterPro" id="IPR000727">
    <property type="entry name" value="T_SNARE_dom"/>
</dbReference>
<dbReference type="AlphaFoldDB" id="A0A8J2T5W9"/>
<dbReference type="GO" id="GO:0006906">
    <property type="term" value="P:vesicle fusion"/>
    <property type="evidence" value="ECO:0007669"/>
    <property type="project" value="TreeGrafter"/>
</dbReference>
<dbReference type="Pfam" id="PF05739">
    <property type="entry name" value="SNARE"/>
    <property type="match status" value="1"/>
</dbReference>
<evidence type="ECO:0000259" key="4">
    <source>
        <dbReference type="PROSITE" id="PS50192"/>
    </source>
</evidence>
<comment type="similarity">
    <text evidence="1 2">Belongs to the syntaxin family.</text>
</comment>
<dbReference type="Gene3D" id="1.20.58.70">
    <property type="match status" value="1"/>
</dbReference>
<keyword evidence="6" id="KW-1185">Reference proteome</keyword>
<evidence type="ECO:0000256" key="3">
    <source>
        <dbReference type="SAM" id="Phobius"/>
    </source>
</evidence>
<keyword evidence="3" id="KW-0812">Transmembrane</keyword>
<evidence type="ECO:0000256" key="1">
    <source>
        <dbReference type="ARBA" id="ARBA00009063"/>
    </source>
</evidence>
<dbReference type="GO" id="GO:0006896">
    <property type="term" value="P:Golgi to vacuole transport"/>
    <property type="evidence" value="ECO:0007669"/>
    <property type="project" value="TreeGrafter"/>
</dbReference>
<dbReference type="SMART" id="SM00503">
    <property type="entry name" value="SynN"/>
    <property type="match status" value="1"/>
</dbReference>
<keyword evidence="3" id="KW-1133">Transmembrane helix</keyword>
<dbReference type="SMART" id="SM00397">
    <property type="entry name" value="t_SNARE"/>
    <property type="match status" value="1"/>
</dbReference>
<dbReference type="PROSITE" id="PS00914">
    <property type="entry name" value="SYNTAXIN"/>
    <property type="match status" value="1"/>
</dbReference>
<dbReference type="Proteomes" id="UP000019375">
    <property type="component" value="Unassembled WGS sequence"/>
</dbReference>
<feature type="domain" description="T-SNARE coiled-coil homology" evidence="4">
    <location>
        <begin position="188"/>
        <end position="250"/>
    </location>
</feature>
<sequence>MDEFFGDDLNEDAPPRFSDSPEFETLKENIAALLFEINGQISTLQQFINTLHSLLDRNVTNTKVVENIDKKSINNIRKVGGLIKSLNELVIKVDAIDENELDKTQIIAREKLVRDAKYSLQEFQSTQRQYATVMKDINALAKAALDQEEEQKQHNEVALLEEAENGQASAQMVVEREPINNEEFAYQQHLIQQRDQEISSIENGITELNEIFKDLGAVVQQQGLMVDNIEANIYTASDNTQMASRELDKALRSQKHSNKWCLYLLIALSCMLFMLLLVVFV</sequence>
<evidence type="ECO:0000313" key="6">
    <source>
        <dbReference type="Proteomes" id="UP000019375"/>
    </source>
</evidence>
<organism evidence="5 6">
    <name type="scientific">Zygosaccharomyces bailii (strain CLIB 213 / ATCC 58445 / CBS 680 / BCRC 21525 / NBRC 1098 / NCYC 1416 / NRRL Y-2227)</name>
    <dbReference type="NCBI Taxonomy" id="1333698"/>
    <lineage>
        <taxon>Eukaryota</taxon>
        <taxon>Fungi</taxon>
        <taxon>Dikarya</taxon>
        <taxon>Ascomycota</taxon>
        <taxon>Saccharomycotina</taxon>
        <taxon>Saccharomycetes</taxon>
        <taxon>Saccharomycetales</taxon>
        <taxon>Saccharomycetaceae</taxon>
        <taxon>Zygosaccharomyces</taxon>
    </lineage>
</organism>
<dbReference type="SUPFAM" id="SSF47661">
    <property type="entry name" value="t-snare proteins"/>
    <property type="match status" value="1"/>
</dbReference>
<keyword evidence="3" id="KW-0472">Membrane</keyword>
<dbReference type="GO" id="GO:0031201">
    <property type="term" value="C:SNARE complex"/>
    <property type="evidence" value="ECO:0007669"/>
    <property type="project" value="TreeGrafter"/>
</dbReference>
<dbReference type="InterPro" id="IPR010989">
    <property type="entry name" value="SNARE"/>
</dbReference>
<dbReference type="CDD" id="cd15840">
    <property type="entry name" value="SNARE_Qa"/>
    <property type="match status" value="1"/>
</dbReference>
<evidence type="ECO:0000256" key="2">
    <source>
        <dbReference type="RuleBase" id="RU003858"/>
    </source>
</evidence>
<dbReference type="GO" id="GO:0005484">
    <property type="term" value="F:SNAP receptor activity"/>
    <property type="evidence" value="ECO:0007669"/>
    <property type="project" value="InterPro"/>
</dbReference>
<dbReference type="GO" id="GO:0012505">
    <property type="term" value="C:endomembrane system"/>
    <property type="evidence" value="ECO:0007669"/>
    <property type="project" value="TreeGrafter"/>
</dbReference>
<dbReference type="PANTHER" id="PTHR19957:SF38">
    <property type="entry name" value="LD27581P"/>
    <property type="match status" value="1"/>
</dbReference>
<dbReference type="EMBL" id="HG316456">
    <property type="protein sequence ID" value="CDF88813.1"/>
    <property type="molecule type" value="Genomic_DNA"/>
</dbReference>
<dbReference type="InterPro" id="IPR045242">
    <property type="entry name" value="Syntaxin"/>
</dbReference>
<dbReference type="GO" id="GO:0000149">
    <property type="term" value="F:SNARE binding"/>
    <property type="evidence" value="ECO:0007669"/>
    <property type="project" value="TreeGrafter"/>
</dbReference>
<gene>
    <name evidence="5" type="ORF">BN860_02498g</name>
</gene>
<dbReference type="FunFam" id="1.20.5.110:FF:000100">
    <property type="entry name" value="Pep12p"/>
    <property type="match status" value="1"/>
</dbReference>
<dbReference type="GO" id="GO:0006886">
    <property type="term" value="P:intracellular protein transport"/>
    <property type="evidence" value="ECO:0007669"/>
    <property type="project" value="InterPro"/>
</dbReference>
<reference evidence="6" key="1">
    <citation type="journal article" date="2013" name="Genome Announc.">
        <title>Genome sequence of the food spoilage yeast Zygosaccharomyces bailii CLIB 213(T).</title>
        <authorList>
            <person name="Galeote V."/>
            <person name="Bigey F."/>
            <person name="Devillers H."/>
            <person name="Neuveglise C."/>
            <person name="Dequin S."/>
        </authorList>
    </citation>
    <scope>NUCLEOTIDE SEQUENCE [LARGE SCALE GENOMIC DNA]</scope>
    <source>
        <strain evidence="6">CLIB 213 / ATCC 58445 / CBS 680 / CCRC 21525 / NBRC 1098 / NCYC 1416 / NRRL Y-2227</strain>
    </source>
</reference>
<protein>
    <submittedName>
        <fullName evidence="5">ZYBA0S03-02498g1_1</fullName>
    </submittedName>
</protein>
<dbReference type="OrthoDB" id="364348at2759"/>
<dbReference type="InterPro" id="IPR006012">
    <property type="entry name" value="Syntaxin/epimorphin_CS"/>
</dbReference>
<feature type="transmembrane region" description="Helical" evidence="3">
    <location>
        <begin position="260"/>
        <end position="280"/>
    </location>
</feature>